<evidence type="ECO:0000313" key="7">
    <source>
        <dbReference type="Proteomes" id="UP000270620"/>
    </source>
</evidence>
<reference evidence="6 7" key="1">
    <citation type="submission" date="2018-12" db="EMBL/GenBank/DDBJ databases">
        <title>Mangrovimonas spongiae sp. nov., a novel member of the genus Mangrovimonas isolated from marine sponge.</title>
        <authorList>
            <person name="Zhuang L."/>
            <person name="Luo L."/>
        </authorList>
    </citation>
    <scope>NUCLEOTIDE SEQUENCE [LARGE SCALE GENOMIC DNA]</scope>
    <source>
        <strain evidence="6 7">HN-E26</strain>
    </source>
</reference>
<dbReference type="Pfam" id="PF00383">
    <property type="entry name" value="dCMP_cyt_deam_1"/>
    <property type="match status" value="1"/>
</dbReference>
<evidence type="ECO:0000256" key="3">
    <source>
        <dbReference type="ARBA" id="ARBA00022801"/>
    </source>
</evidence>
<proteinExistence type="inferred from homology"/>
<dbReference type="GO" id="GO:0047974">
    <property type="term" value="F:guanosine deaminase activity"/>
    <property type="evidence" value="ECO:0007669"/>
    <property type="project" value="TreeGrafter"/>
</dbReference>
<dbReference type="InterPro" id="IPR002125">
    <property type="entry name" value="CMP_dCMP_dom"/>
</dbReference>
<dbReference type="GO" id="GO:0006152">
    <property type="term" value="P:purine nucleoside catabolic process"/>
    <property type="evidence" value="ECO:0007669"/>
    <property type="project" value="TreeGrafter"/>
</dbReference>
<dbReference type="InterPro" id="IPR016193">
    <property type="entry name" value="Cytidine_deaminase-like"/>
</dbReference>
<dbReference type="Gene3D" id="3.40.140.10">
    <property type="entry name" value="Cytidine Deaminase, domain 2"/>
    <property type="match status" value="1"/>
</dbReference>
<sequence>MTENDKLFMTRAISLAEEGMNKNAGGPFGCVIVKNGNIVAEGHNCVTSTNDPTAHAEVVAIRKACETLGTFQLDDCTIYTSCEPCPMCLGAIYWARPQKVFYACDKKDAANIDFDDHFIYEEIDKPISVRSISFQQILQKEGVSVFNKWTNKVDKTEY</sequence>
<protein>
    <submittedName>
        <fullName evidence="6">Nucleoside deaminase</fullName>
    </submittedName>
</protein>
<keyword evidence="3" id="KW-0378">Hydrolase</keyword>
<feature type="domain" description="CMP/dCMP-type deaminase" evidence="5">
    <location>
        <begin position="3"/>
        <end position="114"/>
    </location>
</feature>
<dbReference type="CDD" id="cd01285">
    <property type="entry name" value="nucleoside_deaminase"/>
    <property type="match status" value="1"/>
</dbReference>
<keyword evidence="4" id="KW-0862">Zinc</keyword>
<dbReference type="RefSeq" id="WP_125468205.1">
    <property type="nucleotide sequence ID" value="NZ_RWBG01000004.1"/>
</dbReference>
<dbReference type="OrthoDB" id="9802676at2"/>
<evidence type="ECO:0000259" key="5">
    <source>
        <dbReference type="PROSITE" id="PS51747"/>
    </source>
</evidence>
<keyword evidence="7" id="KW-1185">Reference proteome</keyword>
<evidence type="ECO:0000313" key="6">
    <source>
        <dbReference type="EMBL" id="RSK39231.1"/>
    </source>
</evidence>
<comment type="caution">
    <text evidence="6">The sequence shown here is derived from an EMBL/GenBank/DDBJ whole genome shotgun (WGS) entry which is preliminary data.</text>
</comment>
<organism evidence="6 7">
    <name type="scientific">Mangrovimonas spongiae</name>
    <dbReference type="NCBI Taxonomy" id="2494697"/>
    <lineage>
        <taxon>Bacteria</taxon>
        <taxon>Pseudomonadati</taxon>
        <taxon>Bacteroidota</taxon>
        <taxon>Flavobacteriia</taxon>
        <taxon>Flavobacteriales</taxon>
        <taxon>Flavobacteriaceae</taxon>
        <taxon>Mangrovimonas</taxon>
    </lineage>
</organism>
<dbReference type="PROSITE" id="PS51747">
    <property type="entry name" value="CYT_DCMP_DEAMINASES_2"/>
    <property type="match status" value="1"/>
</dbReference>
<dbReference type="PANTHER" id="PTHR11079">
    <property type="entry name" value="CYTOSINE DEAMINASE FAMILY MEMBER"/>
    <property type="match status" value="1"/>
</dbReference>
<gene>
    <name evidence="6" type="ORF">EJA19_09870</name>
</gene>
<dbReference type="PROSITE" id="PS00903">
    <property type="entry name" value="CYT_DCMP_DEAMINASES_1"/>
    <property type="match status" value="1"/>
</dbReference>
<dbReference type="Proteomes" id="UP000270620">
    <property type="component" value="Unassembled WGS sequence"/>
</dbReference>
<dbReference type="EMBL" id="RWBG01000004">
    <property type="protein sequence ID" value="RSK39231.1"/>
    <property type="molecule type" value="Genomic_DNA"/>
</dbReference>
<dbReference type="GO" id="GO:0008270">
    <property type="term" value="F:zinc ion binding"/>
    <property type="evidence" value="ECO:0007669"/>
    <property type="project" value="InterPro"/>
</dbReference>
<dbReference type="InterPro" id="IPR016192">
    <property type="entry name" value="APOBEC/CMP_deaminase_Zn-bd"/>
</dbReference>
<evidence type="ECO:0000256" key="2">
    <source>
        <dbReference type="ARBA" id="ARBA00022723"/>
    </source>
</evidence>
<comment type="similarity">
    <text evidence="1">Belongs to the cytidine and deoxycytidylate deaminase family.</text>
</comment>
<accession>A0A3R9NMC0</accession>
<keyword evidence="2" id="KW-0479">Metal-binding</keyword>
<dbReference type="FunFam" id="3.40.140.10:FF:000011">
    <property type="entry name" value="tRNA-specific adenosine deaminase"/>
    <property type="match status" value="1"/>
</dbReference>
<evidence type="ECO:0000256" key="4">
    <source>
        <dbReference type="ARBA" id="ARBA00022833"/>
    </source>
</evidence>
<evidence type="ECO:0000256" key="1">
    <source>
        <dbReference type="ARBA" id="ARBA00006576"/>
    </source>
</evidence>
<dbReference type="SUPFAM" id="SSF53927">
    <property type="entry name" value="Cytidine deaminase-like"/>
    <property type="match status" value="1"/>
</dbReference>
<dbReference type="PANTHER" id="PTHR11079:SF161">
    <property type="entry name" value="CMP_DCMP-TYPE DEAMINASE DOMAIN-CONTAINING PROTEIN"/>
    <property type="match status" value="1"/>
</dbReference>
<dbReference type="AlphaFoldDB" id="A0A3R9NMC0"/>
<name>A0A3R9NMC0_9FLAO</name>